<evidence type="ECO:0000256" key="1">
    <source>
        <dbReference type="ARBA" id="ARBA00023015"/>
    </source>
</evidence>
<proteinExistence type="predicted"/>
<dbReference type="OMA" id="ASHAYNC"/>
<dbReference type="Gene3D" id="1.10.10.10">
    <property type="entry name" value="Winged helix-like DNA-binding domain superfamily/Winged helix DNA-binding domain"/>
    <property type="match status" value="1"/>
</dbReference>
<dbReference type="GO" id="GO:0003677">
    <property type="term" value="F:DNA binding"/>
    <property type="evidence" value="ECO:0007669"/>
    <property type="project" value="UniProtKB-KW"/>
</dbReference>
<dbReference type="InterPro" id="IPR036388">
    <property type="entry name" value="WH-like_DNA-bd_sf"/>
</dbReference>
<dbReference type="GO" id="GO:0006355">
    <property type="term" value="P:regulation of DNA-templated transcription"/>
    <property type="evidence" value="ECO:0007669"/>
    <property type="project" value="InterPro"/>
</dbReference>
<sequence>MIFLFPQEVSTVAQAVRAGRSVGVSGAAGIGVSSLLDRLTILLEQEGFLVIAFRGTPMLPRTELLALQQAGIDFPNGGSRTVSVLIDRLSQELMSSSLRAILLDDVESMDATSLGVIQVAAARTGTPVVHGRHAGIDVLIHDGVRLTHYSPVQVALNPLDFVSVSTLLESRLGAPADVEIVSRVYGRSGGVTGLALAIVDGARDAGILNREGATWSMRGSTLWTPTVGAWLDAKLSALRPEDCEALRHLALTHATPDQGLCSRLGETQLTALESRGLLTITRHRQGARYSIFPPALGIDLRRAASGARRLDLTPSPEPSGAEVPDDCTDIAASVTYARDRLDERLLRQKAAWEQSGTVGSALPYLISLLQAPRTDRTVASVFESVDPATAASPEELFDLVFLREQWRACQNSYSLSSPGRFDALLDRYPDWAEAMQTLTAALTGDDSDERPPAPAQNALTTPSGPVIAASHAYNCLALGRFEEAREWNGLIPATDLLTVNHFREFTTTLSDAETGEMEHALATTAEEIGTAIEAGAIGSVMRHSYSGALILLRAGRWRAALEVVERGLTFGPSGPIHSPPYRALLRLAALVQLWLGRAKTARLFAEQAAGVPSPERRLPVMQEGFGDVIERLLHDDPAGATAQVRTLVSRLIAREDVFAASFSLLLVLVLHPEPETLELYASITRREGQPHPFLDIVSASFERPERLRVLVDELPIEHQDAALAALVLSARSNQEGQSQRASAIAAANDALRARLGVYYPDELDSGKKQGPAIDPHVLSKREREVAQLARSNSNAAIAATLDLSVRTVESHIHNAFKKTGTTSRQELAELVGKLLC</sequence>
<comment type="caution">
    <text evidence="5">The sequence shown here is derived from an EMBL/GenBank/DDBJ whole genome shotgun (WGS) entry which is preliminary data.</text>
</comment>
<dbReference type="Pfam" id="PF00196">
    <property type="entry name" value="GerE"/>
    <property type="match status" value="1"/>
</dbReference>
<protein>
    <recommendedName>
        <fullName evidence="4">HTH luxR-type domain-containing protein</fullName>
    </recommendedName>
</protein>
<evidence type="ECO:0000259" key="4">
    <source>
        <dbReference type="PROSITE" id="PS50043"/>
    </source>
</evidence>
<evidence type="ECO:0000256" key="3">
    <source>
        <dbReference type="ARBA" id="ARBA00023163"/>
    </source>
</evidence>
<name>A0A1E2SJW0_LEIXY</name>
<keyword evidence="1" id="KW-0805">Transcription regulation</keyword>
<dbReference type="SUPFAM" id="SSF46894">
    <property type="entry name" value="C-terminal effector domain of the bipartite response regulators"/>
    <property type="match status" value="1"/>
</dbReference>
<dbReference type="CDD" id="cd06170">
    <property type="entry name" value="LuxR_C_like"/>
    <property type="match status" value="1"/>
</dbReference>
<dbReference type="InterPro" id="IPR000792">
    <property type="entry name" value="Tscrpt_reg_LuxR_C"/>
</dbReference>
<dbReference type="RefSeq" id="WP_011186801.1">
    <property type="nucleotide sequence ID" value="NZ_LNZG01000019.1"/>
</dbReference>
<gene>
    <name evidence="5" type="ORF">ATY41_11190</name>
</gene>
<accession>A0A1E2SJW0</accession>
<feature type="domain" description="HTH luxR-type" evidence="4">
    <location>
        <begin position="771"/>
        <end position="835"/>
    </location>
</feature>
<dbReference type="PANTHER" id="PTHR44688:SF16">
    <property type="entry name" value="DNA-BINDING TRANSCRIPTIONAL ACTIVATOR DEVR_DOSR"/>
    <property type="match status" value="1"/>
</dbReference>
<dbReference type="Proteomes" id="UP000094426">
    <property type="component" value="Unassembled WGS sequence"/>
</dbReference>
<dbReference type="InterPro" id="IPR016032">
    <property type="entry name" value="Sig_transdc_resp-reg_C-effctor"/>
</dbReference>
<organism evidence="5 6">
    <name type="scientific">Leifsonia xyli subsp. xyli</name>
    <dbReference type="NCBI Taxonomy" id="59736"/>
    <lineage>
        <taxon>Bacteria</taxon>
        <taxon>Bacillati</taxon>
        <taxon>Actinomycetota</taxon>
        <taxon>Actinomycetes</taxon>
        <taxon>Micrococcales</taxon>
        <taxon>Microbacteriaceae</taxon>
        <taxon>Leifsonia</taxon>
    </lineage>
</organism>
<evidence type="ECO:0000313" key="5">
    <source>
        <dbReference type="EMBL" id="ODA90155.1"/>
    </source>
</evidence>
<keyword evidence="2" id="KW-0238">DNA-binding</keyword>
<dbReference type="AlphaFoldDB" id="A0A1E2SJW0"/>
<evidence type="ECO:0000313" key="6">
    <source>
        <dbReference type="Proteomes" id="UP000094426"/>
    </source>
</evidence>
<evidence type="ECO:0000256" key="2">
    <source>
        <dbReference type="ARBA" id="ARBA00023125"/>
    </source>
</evidence>
<dbReference type="EMBL" id="LNZG01000019">
    <property type="protein sequence ID" value="ODA90155.1"/>
    <property type="molecule type" value="Genomic_DNA"/>
</dbReference>
<keyword evidence="3" id="KW-0804">Transcription</keyword>
<dbReference type="SMART" id="SM00421">
    <property type="entry name" value="HTH_LUXR"/>
    <property type="match status" value="1"/>
</dbReference>
<dbReference type="PANTHER" id="PTHR44688">
    <property type="entry name" value="DNA-BINDING TRANSCRIPTIONAL ACTIVATOR DEVR_DOSR"/>
    <property type="match status" value="1"/>
</dbReference>
<reference evidence="5 6" key="1">
    <citation type="submission" date="2015-11" db="EMBL/GenBank/DDBJ databases">
        <authorList>
            <person name="Zhang Y."/>
            <person name="Guo Z."/>
        </authorList>
    </citation>
    <scope>NUCLEOTIDE SEQUENCE [LARGE SCALE GENOMIC DNA]</scope>
    <source>
        <strain evidence="6">gdw1</strain>
    </source>
</reference>
<dbReference type="OrthoDB" id="3197423at2"/>
<dbReference type="PROSITE" id="PS50043">
    <property type="entry name" value="HTH_LUXR_2"/>
    <property type="match status" value="1"/>
</dbReference>